<dbReference type="PANTHER" id="PTHR34660:SF7">
    <property type="entry name" value="DNA LIGASE-LIKE PROTEIN"/>
    <property type="match status" value="1"/>
</dbReference>
<feature type="compositionally biased region" description="Basic and acidic residues" evidence="1">
    <location>
        <begin position="54"/>
        <end position="67"/>
    </location>
</feature>
<organism evidence="3 4">
    <name type="scientific">Helianthus annuus</name>
    <name type="common">Common sunflower</name>
    <dbReference type="NCBI Taxonomy" id="4232"/>
    <lineage>
        <taxon>Eukaryota</taxon>
        <taxon>Viridiplantae</taxon>
        <taxon>Streptophyta</taxon>
        <taxon>Embryophyta</taxon>
        <taxon>Tracheophyta</taxon>
        <taxon>Spermatophyta</taxon>
        <taxon>Magnoliopsida</taxon>
        <taxon>eudicotyledons</taxon>
        <taxon>Gunneridae</taxon>
        <taxon>Pentapetalae</taxon>
        <taxon>asterids</taxon>
        <taxon>campanulids</taxon>
        <taxon>Asterales</taxon>
        <taxon>Asteraceae</taxon>
        <taxon>Asteroideae</taxon>
        <taxon>Heliantheae alliance</taxon>
        <taxon>Heliantheae</taxon>
        <taxon>Helianthus</taxon>
    </lineage>
</organism>
<feature type="compositionally biased region" description="Basic residues" evidence="1">
    <location>
        <begin position="146"/>
        <end position="157"/>
    </location>
</feature>
<feature type="region of interest" description="Disordered" evidence="1">
    <location>
        <begin position="308"/>
        <end position="327"/>
    </location>
</feature>
<evidence type="ECO:0000256" key="1">
    <source>
        <dbReference type="SAM" id="MobiDB-lite"/>
    </source>
</evidence>
<accession>A0A251SMM2</accession>
<dbReference type="AlphaFoldDB" id="A0A251SMM2"/>
<gene>
    <name evidence="3" type="ORF">HannXRQ_Chr13g0387151</name>
    <name evidence="2" type="ORF">HanXRQr2_Chr13g0565721</name>
</gene>
<reference evidence="2" key="3">
    <citation type="submission" date="2020-06" db="EMBL/GenBank/DDBJ databases">
        <title>Helianthus annuus Genome sequencing and assembly Release 2.</title>
        <authorList>
            <person name="Gouzy J."/>
            <person name="Langlade N."/>
            <person name="Munos S."/>
        </authorList>
    </citation>
    <scope>NUCLEOTIDE SEQUENCE</scope>
    <source>
        <tissue evidence="2">Leaves</tissue>
    </source>
</reference>
<feature type="compositionally biased region" description="Basic residues" evidence="1">
    <location>
        <begin position="42"/>
        <end position="53"/>
    </location>
</feature>
<name>A0A251SMM2_HELAN</name>
<keyword evidence="4" id="KW-1185">Reference proteome</keyword>
<feature type="compositionally biased region" description="Low complexity" evidence="1">
    <location>
        <begin position="265"/>
        <end position="274"/>
    </location>
</feature>
<evidence type="ECO:0000313" key="3">
    <source>
        <dbReference type="EMBL" id="OTG00095.1"/>
    </source>
</evidence>
<feature type="compositionally biased region" description="Basic and acidic residues" evidence="1">
    <location>
        <begin position="28"/>
        <end position="41"/>
    </location>
</feature>
<dbReference type="STRING" id="4232.A0A251SMM2"/>
<feature type="region of interest" description="Disordered" evidence="1">
    <location>
        <begin position="27"/>
        <end position="176"/>
    </location>
</feature>
<feature type="compositionally biased region" description="Basic and acidic residues" evidence="1">
    <location>
        <begin position="74"/>
        <end position="87"/>
    </location>
</feature>
<evidence type="ECO:0000313" key="2">
    <source>
        <dbReference type="EMBL" id="KAF5771506.1"/>
    </source>
</evidence>
<evidence type="ECO:0000313" key="4">
    <source>
        <dbReference type="Proteomes" id="UP000215914"/>
    </source>
</evidence>
<protein>
    <submittedName>
        <fullName evidence="3">Uncharacterized protein</fullName>
    </submittedName>
</protein>
<feature type="compositionally biased region" description="Basic and acidic residues" evidence="1">
    <location>
        <begin position="158"/>
        <end position="170"/>
    </location>
</feature>
<feature type="region of interest" description="Disordered" evidence="1">
    <location>
        <begin position="224"/>
        <end position="275"/>
    </location>
</feature>
<dbReference type="InParanoid" id="A0A251SMM2"/>
<reference evidence="2 4" key="1">
    <citation type="journal article" date="2017" name="Nature">
        <title>The sunflower genome provides insights into oil metabolism, flowering and Asterid evolution.</title>
        <authorList>
            <person name="Badouin H."/>
            <person name="Gouzy J."/>
            <person name="Grassa C.J."/>
            <person name="Murat F."/>
            <person name="Staton S.E."/>
            <person name="Cottret L."/>
            <person name="Lelandais-Briere C."/>
            <person name="Owens G.L."/>
            <person name="Carrere S."/>
            <person name="Mayjonade B."/>
            <person name="Legrand L."/>
            <person name="Gill N."/>
            <person name="Kane N.C."/>
            <person name="Bowers J.E."/>
            <person name="Hubner S."/>
            <person name="Bellec A."/>
            <person name="Berard A."/>
            <person name="Berges H."/>
            <person name="Blanchet N."/>
            <person name="Boniface M.C."/>
            <person name="Brunel D."/>
            <person name="Catrice O."/>
            <person name="Chaidir N."/>
            <person name="Claudel C."/>
            <person name="Donnadieu C."/>
            <person name="Faraut T."/>
            <person name="Fievet G."/>
            <person name="Helmstetter N."/>
            <person name="King M."/>
            <person name="Knapp S.J."/>
            <person name="Lai Z."/>
            <person name="Le Paslier M.C."/>
            <person name="Lippi Y."/>
            <person name="Lorenzon L."/>
            <person name="Mandel J.R."/>
            <person name="Marage G."/>
            <person name="Marchand G."/>
            <person name="Marquand E."/>
            <person name="Bret-Mestries E."/>
            <person name="Morien E."/>
            <person name="Nambeesan S."/>
            <person name="Nguyen T."/>
            <person name="Pegot-Espagnet P."/>
            <person name="Pouilly N."/>
            <person name="Raftis F."/>
            <person name="Sallet E."/>
            <person name="Schiex T."/>
            <person name="Thomas J."/>
            <person name="Vandecasteele C."/>
            <person name="Vares D."/>
            <person name="Vear F."/>
            <person name="Vautrin S."/>
            <person name="Crespi M."/>
            <person name="Mangin B."/>
            <person name="Burke J.M."/>
            <person name="Salse J."/>
            <person name="Munos S."/>
            <person name="Vincourt P."/>
            <person name="Rieseberg L.H."/>
            <person name="Langlade N.B."/>
        </authorList>
    </citation>
    <scope>NUCLEOTIDE SEQUENCE [LARGE SCALE GENOMIC DNA]</scope>
    <source>
        <strain evidence="4">cv. SF193</strain>
        <tissue evidence="2">Leaves</tissue>
    </source>
</reference>
<dbReference type="FunCoup" id="A0A251SMM2">
    <property type="interactions" value="550"/>
</dbReference>
<dbReference type="OrthoDB" id="778084at2759"/>
<dbReference type="Gramene" id="mRNA:HanXRQr2_Chr13g0565721">
    <property type="protein sequence ID" value="mRNA:HanXRQr2_Chr13g0565721"/>
    <property type="gene ID" value="HanXRQr2_Chr13g0565721"/>
</dbReference>
<dbReference type="OMA" id="PDLHVYQ"/>
<feature type="compositionally biased region" description="Basic and acidic residues" evidence="1">
    <location>
        <begin position="356"/>
        <end position="374"/>
    </location>
</feature>
<dbReference type="PANTHER" id="PTHR34660">
    <property type="entry name" value="MYB-LIKE PROTEIN X"/>
    <property type="match status" value="1"/>
</dbReference>
<dbReference type="Proteomes" id="UP000215914">
    <property type="component" value="Chromosome 13"/>
</dbReference>
<feature type="region of interest" description="Disordered" evidence="1">
    <location>
        <begin position="338"/>
        <end position="376"/>
    </location>
</feature>
<reference evidence="3" key="2">
    <citation type="submission" date="2017-02" db="EMBL/GenBank/DDBJ databases">
        <title>Sunflower complete genome.</title>
        <authorList>
            <person name="Langlade N."/>
            <person name="Munos S."/>
        </authorList>
    </citation>
    <scope>NUCLEOTIDE SEQUENCE [LARGE SCALE GENOMIC DNA]</scope>
    <source>
        <tissue evidence="3">Leaves</tissue>
    </source>
</reference>
<dbReference type="EMBL" id="CM007902">
    <property type="protein sequence ID" value="OTG00095.1"/>
    <property type="molecule type" value="Genomic_DNA"/>
</dbReference>
<sequence>MSRCYPYPPPGYCRNGATAHEALIESIKLQKETDKAKAERRKEKRAKKEKKEKKKEEKEKRKNDEKSKSHKNHQSQDPHKSLPKEAQLKGTKPNTEVLEKSDLTQEHGQPIKPCYSSDCTQNSNKRRRDDDNDDGLLPDDSNSHGKQIKIRLLKKHKGSDSIKSVEDARSKTVPFVPSSNLDRTLLVSSNRNNGVPATSGRDNHAVHGIPLTQTKSNTRIERTTERNQNGLHPVREQSASGSTAKPILPSVSRKSNVEVLKSSRQQQQPQLQQQIASFARPVVPQSQLKHEIPSSSVVSRNISVRPQGLNAGRQQQGPSALKPGIPGPVLNHLSPITTGKRPISEITNPSSSGPAKLEKKKELKKAGPTRAEKKMMKKHAKYEKLIGSWVPPVFQAILPEVGGEDEDWLSRRTKPANSSISRGEVETCGEVPSTLWQPRARFLAEADIHALPYTIPF</sequence>
<proteinExistence type="predicted"/>
<dbReference type="EMBL" id="MNCJ02000328">
    <property type="protein sequence ID" value="KAF5771506.1"/>
    <property type="molecule type" value="Genomic_DNA"/>
</dbReference>